<evidence type="ECO:0000313" key="7">
    <source>
        <dbReference type="Proteomes" id="UP000001449"/>
    </source>
</evidence>
<feature type="compositionally biased region" description="Polar residues" evidence="4">
    <location>
        <begin position="44"/>
        <end position="63"/>
    </location>
</feature>
<gene>
    <name evidence="6" type="ORF">THAPSDRAFT_25246</name>
</gene>
<sequence length="835" mass="87105">MNPGTSTLDDDGGGEGPSFASSSAAVSTTSRSSSAVMGEAGVLLTSSSPPSMNTNHSTSISIPSASNTSNQSGSGGNSTSTSSEQPSLNILNQVDNISQLNIHNTSFDPSSIVGLGVGGGAGLSSSLGSSISSVGGMNNNNGGTQQHRRVSTGMPDALGRGGGGIVDGNSIPLGTHRRQSTSPNLHLNVGSRNNSGGVLSNSLGGQQQQQMNSGVLLGGAAGGGQQQQSMNNNNNGQQQPLMLPSFLMQGTTTPTNSNNNNQVVAVDGSAVVQQVGGGQNTGASLAGVLLGVQRPTTTQLPATTNTTTQSQATLGQSNLLQPVSLQPGIQQVQSVVVGGTSALFPTDVALGNANTNGSSTVVSSSSSSGGVTGSGSGTILGTAMVGGSVSNGQQLQQPQGGVQLVQTTTSNLHQQQQQQPSQQLIQLQTTSGHPTTQVAMQQQPTPQQQQLAQPGQITQPGTTATSQTVQQQHAQQVQMVDQLQMQQVQQQMQQFQIHDNGGMGMPQQGIMMGQQQPPPHLQQVPKQNQLGRVPATKHDNRKLFVGGLPNEVTDESFLRYFEQYGTVVDSVVLLDRRTKRSRGFGFVTFADEDVANSLLKVIPGRTGRVTMLGKICEVKASEPKTAETQYITFHQGHHPNMRMMQGGGWMGSPNQHYGQHQRIVYTNGGGGGYQNQQGMPMQMPPNFYGGPSPDGSNSNAVYSHSTITRTMGPITSADDIPGAAGGGQEGRPTVYIQNNYYTLPTGAEMPGQQMNPSDGGGAPAPAGAMGGDNNLQLQLQQQQQQQQVLVDQGQNFAPYEYSGGNAWEPSYPGPEVDGGQQHQQYQQHQQNYSQY</sequence>
<dbReference type="AlphaFoldDB" id="B8CE28"/>
<keyword evidence="1" id="KW-0677">Repeat</keyword>
<keyword evidence="7" id="KW-1185">Reference proteome</keyword>
<dbReference type="RefSeq" id="XP_002294363.1">
    <property type="nucleotide sequence ID" value="XM_002294327.1"/>
</dbReference>
<feature type="region of interest" description="Disordered" evidence="4">
    <location>
        <begin position="746"/>
        <end position="772"/>
    </location>
</feature>
<feature type="region of interest" description="Disordered" evidence="4">
    <location>
        <begin position="800"/>
        <end position="835"/>
    </location>
</feature>
<dbReference type="STRING" id="35128.B8CE28"/>
<dbReference type="KEGG" id="tps:THAPSDRAFT_25246"/>
<feature type="compositionally biased region" description="Low complexity" evidence="4">
    <location>
        <begin position="18"/>
        <end position="36"/>
    </location>
</feature>
<dbReference type="SUPFAM" id="SSF54928">
    <property type="entry name" value="RNA-binding domain, RBD"/>
    <property type="match status" value="1"/>
</dbReference>
<evidence type="ECO:0000256" key="1">
    <source>
        <dbReference type="ARBA" id="ARBA00022737"/>
    </source>
</evidence>
<dbReference type="HOGENOM" id="CLU_340270_0_0_1"/>
<dbReference type="GeneID" id="7453146"/>
<dbReference type="Pfam" id="PF00076">
    <property type="entry name" value="RRM_1"/>
    <property type="match status" value="1"/>
</dbReference>
<evidence type="ECO:0000313" key="6">
    <source>
        <dbReference type="EMBL" id="EED88197.1"/>
    </source>
</evidence>
<reference evidence="6 7" key="1">
    <citation type="journal article" date="2004" name="Science">
        <title>The genome of the diatom Thalassiosira pseudonana: ecology, evolution, and metabolism.</title>
        <authorList>
            <person name="Armbrust E.V."/>
            <person name="Berges J.A."/>
            <person name="Bowler C."/>
            <person name="Green B.R."/>
            <person name="Martinez D."/>
            <person name="Putnam N.H."/>
            <person name="Zhou S."/>
            <person name="Allen A.E."/>
            <person name="Apt K.E."/>
            <person name="Bechner M."/>
            <person name="Brzezinski M.A."/>
            <person name="Chaal B.K."/>
            <person name="Chiovitti A."/>
            <person name="Davis A.K."/>
            <person name="Demarest M.S."/>
            <person name="Detter J.C."/>
            <person name="Glavina T."/>
            <person name="Goodstein D."/>
            <person name="Hadi M.Z."/>
            <person name="Hellsten U."/>
            <person name="Hildebrand M."/>
            <person name="Jenkins B.D."/>
            <person name="Jurka J."/>
            <person name="Kapitonov V.V."/>
            <person name="Kroger N."/>
            <person name="Lau W.W."/>
            <person name="Lane T.W."/>
            <person name="Larimer F.W."/>
            <person name="Lippmeier J.C."/>
            <person name="Lucas S."/>
            <person name="Medina M."/>
            <person name="Montsant A."/>
            <person name="Obornik M."/>
            <person name="Parker M.S."/>
            <person name="Palenik B."/>
            <person name="Pazour G.J."/>
            <person name="Richardson P.M."/>
            <person name="Rynearson T.A."/>
            <person name="Saito M.A."/>
            <person name="Schwartz D.C."/>
            <person name="Thamatrakoln K."/>
            <person name="Valentin K."/>
            <person name="Vardi A."/>
            <person name="Wilkerson F.P."/>
            <person name="Rokhsar D.S."/>
        </authorList>
    </citation>
    <scope>NUCLEOTIDE SEQUENCE [LARGE SCALE GENOMIC DNA]</scope>
    <source>
        <strain evidence="6 7">CCMP1335</strain>
    </source>
</reference>
<dbReference type="InParanoid" id="B8CE28"/>
<feature type="domain" description="RRM" evidence="5">
    <location>
        <begin position="541"/>
        <end position="623"/>
    </location>
</feature>
<feature type="compositionally biased region" description="Low complexity" evidence="4">
    <location>
        <begin position="226"/>
        <end position="239"/>
    </location>
</feature>
<feature type="compositionally biased region" description="Low complexity" evidence="4">
    <location>
        <begin position="432"/>
        <end position="460"/>
    </location>
</feature>
<dbReference type="PROSITE" id="PS50102">
    <property type="entry name" value="RRM"/>
    <property type="match status" value="1"/>
</dbReference>
<dbReference type="PaxDb" id="35128-Thaps25246"/>
<organism evidence="6 7">
    <name type="scientific">Thalassiosira pseudonana</name>
    <name type="common">Marine diatom</name>
    <name type="synonym">Cyclotella nana</name>
    <dbReference type="NCBI Taxonomy" id="35128"/>
    <lineage>
        <taxon>Eukaryota</taxon>
        <taxon>Sar</taxon>
        <taxon>Stramenopiles</taxon>
        <taxon>Ochrophyta</taxon>
        <taxon>Bacillariophyta</taxon>
        <taxon>Coscinodiscophyceae</taxon>
        <taxon>Thalassiosirophycidae</taxon>
        <taxon>Thalassiosirales</taxon>
        <taxon>Thalassiosiraceae</taxon>
        <taxon>Thalassiosira</taxon>
    </lineage>
</organism>
<dbReference type="SMART" id="SM00360">
    <property type="entry name" value="RRM"/>
    <property type="match status" value="1"/>
</dbReference>
<feature type="compositionally biased region" description="Low complexity" evidence="4">
    <location>
        <begin position="763"/>
        <end position="772"/>
    </location>
</feature>
<feature type="region of interest" description="Disordered" evidence="4">
    <location>
        <begin position="1"/>
        <end position="85"/>
    </location>
</feature>
<evidence type="ECO:0000256" key="3">
    <source>
        <dbReference type="PROSITE-ProRule" id="PRU00176"/>
    </source>
</evidence>
<dbReference type="GO" id="GO:0003723">
    <property type="term" value="F:RNA binding"/>
    <property type="evidence" value="ECO:0007669"/>
    <property type="project" value="UniProtKB-UniRule"/>
</dbReference>
<reference evidence="6 7" key="2">
    <citation type="journal article" date="2008" name="Nature">
        <title>The Phaeodactylum genome reveals the evolutionary history of diatom genomes.</title>
        <authorList>
            <person name="Bowler C."/>
            <person name="Allen A.E."/>
            <person name="Badger J.H."/>
            <person name="Grimwood J."/>
            <person name="Jabbari K."/>
            <person name="Kuo A."/>
            <person name="Maheswari U."/>
            <person name="Martens C."/>
            <person name="Maumus F."/>
            <person name="Otillar R.P."/>
            <person name="Rayko E."/>
            <person name="Salamov A."/>
            <person name="Vandepoele K."/>
            <person name="Beszteri B."/>
            <person name="Gruber A."/>
            <person name="Heijde M."/>
            <person name="Katinka M."/>
            <person name="Mock T."/>
            <person name="Valentin K."/>
            <person name="Verret F."/>
            <person name="Berges J.A."/>
            <person name="Brownlee C."/>
            <person name="Cadoret J.P."/>
            <person name="Chiovitti A."/>
            <person name="Choi C.J."/>
            <person name="Coesel S."/>
            <person name="De Martino A."/>
            <person name="Detter J.C."/>
            <person name="Durkin C."/>
            <person name="Falciatore A."/>
            <person name="Fournet J."/>
            <person name="Haruta M."/>
            <person name="Huysman M.J."/>
            <person name="Jenkins B.D."/>
            <person name="Jiroutova K."/>
            <person name="Jorgensen R.E."/>
            <person name="Joubert Y."/>
            <person name="Kaplan A."/>
            <person name="Kroger N."/>
            <person name="Kroth P.G."/>
            <person name="La Roche J."/>
            <person name="Lindquist E."/>
            <person name="Lommer M."/>
            <person name="Martin-Jezequel V."/>
            <person name="Lopez P.J."/>
            <person name="Lucas S."/>
            <person name="Mangogna M."/>
            <person name="McGinnis K."/>
            <person name="Medlin L.K."/>
            <person name="Montsant A."/>
            <person name="Oudot-Le Secq M.P."/>
            <person name="Napoli C."/>
            <person name="Obornik M."/>
            <person name="Parker M.S."/>
            <person name="Petit J.L."/>
            <person name="Porcel B.M."/>
            <person name="Poulsen N."/>
            <person name="Robison M."/>
            <person name="Rychlewski L."/>
            <person name="Rynearson T.A."/>
            <person name="Schmutz J."/>
            <person name="Shapiro H."/>
            <person name="Siaut M."/>
            <person name="Stanley M."/>
            <person name="Sussman M.R."/>
            <person name="Taylor A.R."/>
            <person name="Vardi A."/>
            <person name="von Dassow P."/>
            <person name="Vyverman W."/>
            <person name="Willis A."/>
            <person name="Wyrwicz L.S."/>
            <person name="Rokhsar D.S."/>
            <person name="Weissenbach J."/>
            <person name="Armbrust E.V."/>
            <person name="Green B.R."/>
            <person name="Van de Peer Y."/>
            <person name="Grigoriev I.V."/>
        </authorList>
    </citation>
    <scope>NUCLEOTIDE SEQUENCE [LARGE SCALE GENOMIC DNA]</scope>
    <source>
        <strain evidence="6 7">CCMP1335</strain>
    </source>
</reference>
<dbReference type="Proteomes" id="UP000001449">
    <property type="component" value="Chromosome 17"/>
</dbReference>
<protein>
    <recommendedName>
        <fullName evidence="5">RRM domain-containing protein</fullName>
    </recommendedName>
</protein>
<dbReference type="InterPro" id="IPR000504">
    <property type="entry name" value="RRM_dom"/>
</dbReference>
<dbReference type="EMBL" id="CM000651">
    <property type="protein sequence ID" value="EED88197.1"/>
    <property type="molecule type" value="Genomic_DNA"/>
</dbReference>
<evidence type="ECO:0000256" key="4">
    <source>
        <dbReference type="SAM" id="MobiDB-lite"/>
    </source>
</evidence>
<keyword evidence="2 3" id="KW-0694">RNA-binding</keyword>
<feature type="compositionally biased region" description="Low complexity" evidence="4">
    <location>
        <begin position="134"/>
        <end position="143"/>
    </location>
</feature>
<dbReference type="eggNOG" id="KOG4205">
    <property type="taxonomic scope" value="Eukaryota"/>
</dbReference>
<dbReference type="InterPro" id="IPR035979">
    <property type="entry name" value="RBD_domain_sf"/>
</dbReference>
<feature type="compositionally biased region" description="Low complexity" evidence="4">
    <location>
        <begin position="64"/>
        <end position="83"/>
    </location>
</feature>
<dbReference type="Gene3D" id="3.30.70.330">
    <property type="match status" value="1"/>
</dbReference>
<evidence type="ECO:0000256" key="2">
    <source>
        <dbReference type="ARBA" id="ARBA00022884"/>
    </source>
</evidence>
<evidence type="ECO:0000259" key="5">
    <source>
        <dbReference type="PROSITE" id="PS50102"/>
    </source>
</evidence>
<feature type="region of interest" description="Disordered" evidence="4">
    <location>
        <begin position="134"/>
        <end position="239"/>
    </location>
</feature>
<dbReference type="PANTHER" id="PTHR48032">
    <property type="entry name" value="RNA-BINDING PROTEIN MUSASHI HOMOLOG RBP6"/>
    <property type="match status" value="1"/>
</dbReference>
<name>B8CE28_THAPS</name>
<feature type="compositionally biased region" description="Low complexity" evidence="4">
    <location>
        <begin position="820"/>
        <end position="835"/>
    </location>
</feature>
<proteinExistence type="predicted"/>
<dbReference type="InterPro" id="IPR012677">
    <property type="entry name" value="Nucleotide-bd_a/b_plait_sf"/>
</dbReference>
<dbReference type="PANTHER" id="PTHR48032:SF6">
    <property type="entry name" value="RNA-BINDING (RRM_RBD_RNP MOTIFS) FAMILY PROTEIN"/>
    <property type="match status" value="1"/>
</dbReference>
<feature type="compositionally biased region" description="Gly residues" evidence="4">
    <location>
        <begin position="216"/>
        <end position="225"/>
    </location>
</feature>
<feature type="compositionally biased region" description="Low complexity" evidence="4">
    <location>
        <begin position="187"/>
        <end position="215"/>
    </location>
</feature>
<feature type="region of interest" description="Disordered" evidence="4">
    <location>
        <begin position="432"/>
        <end position="469"/>
    </location>
</feature>
<accession>B8CE28</accession>